<evidence type="ECO:0000256" key="1">
    <source>
        <dbReference type="SAM" id="Phobius"/>
    </source>
</evidence>
<name>A0A0W0SN56_9GAMM</name>
<protein>
    <recommendedName>
        <fullName evidence="4">Transmembrane protein</fullName>
    </recommendedName>
</protein>
<evidence type="ECO:0000313" key="3">
    <source>
        <dbReference type="Proteomes" id="UP000054736"/>
    </source>
</evidence>
<feature type="transmembrane region" description="Helical" evidence="1">
    <location>
        <begin position="44"/>
        <end position="61"/>
    </location>
</feature>
<proteinExistence type="predicted"/>
<organism evidence="2 3">
    <name type="scientific">Legionella drozanskii LLAP-1</name>
    <dbReference type="NCBI Taxonomy" id="1212489"/>
    <lineage>
        <taxon>Bacteria</taxon>
        <taxon>Pseudomonadati</taxon>
        <taxon>Pseudomonadota</taxon>
        <taxon>Gammaproteobacteria</taxon>
        <taxon>Legionellales</taxon>
        <taxon>Legionellaceae</taxon>
        <taxon>Legionella</taxon>
    </lineage>
</organism>
<dbReference type="EMBL" id="LNXY01000031">
    <property type="protein sequence ID" value="KTC84689.1"/>
    <property type="molecule type" value="Genomic_DNA"/>
</dbReference>
<reference evidence="2 3" key="1">
    <citation type="submission" date="2015-11" db="EMBL/GenBank/DDBJ databases">
        <title>Genomic analysis of 38 Legionella species identifies large and diverse effector repertoires.</title>
        <authorList>
            <person name="Burstein D."/>
            <person name="Amaro F."/>
            <person name="Zusman T."/>
            <person name="Lifshitz Z."/>
            <person name="Cohen O."/>
            <person name="Gilbert J.A."/>
            <person name="Pupko T."/>
            <person name="Shuman H.A."/>
            <person name="Segal G."/>
        </authorList>
    </citation>
    <scope>NUCLEOTIDE SEQUENCE [LARGE SCALE GENOMIC DNA]</scope>
    <source>
        <strain evidence="2 3">ATCC 700990</strain>
    </source>
</reference>
<evidence type="ECO:0000313" key="2">
    <source>
        <dbReference type="EMBL" id="KTC84689.1"/>
    </source>
</evidence>
<comment type="caution">
    <text evidence="2">The sequence shown here is derived from an EMBL/GenBank/DDBJ whole genome shotgun (WGS) entry which is preliminary data.</text>
</comment>
<gene>
    <name evidence="2" type="ORF">Ldro_2853</name>
</gene>
<keyword evidence="1" id="KW-1133">Transmembrane helix</keyword>
<feature type="transmembrane region" description="Helical" evidence="1">
    <location>
        <begin position="6"/>
        <end position="24"/>
    </location>
</feature>
<dbReference type="PATRIC" id="fig|1212489.4.peg.3007"/>
<dbReference type="OrthoDB" id="5649942at2"/>
<sequence length="64" mass="7359">METLYQILGLIGAGLIVWILYRMIKGRPEQFSRENLSKSFSTMGFLALILIAFIALLVFMLRHL</sequence>
<keyword evidence="1" id="KW-0472">Membrane</keyword>
<dbReference type="Proteomes" id="UP000054736">
    <property type="component" value="Unassembled WGS sequence"/>
</dbReference>
<keyword evidence="3" id="KW-1185">Reference proteome</keyword>
<keyword evidence="1" id="KW-0812">Transmembrane</keyword>
<dbReference type="RefSeq" id="WP_058497117.1">
    <property type="nucleotide sequence ID" value="NZ_CAAAIU010000004.1"/>
</dbReference>
<dbReference type="AlphaFoldDB" id="A0A0W0SN56"/>
<accession>A0A0W0SN56</accession>
<evidence type="ECO:0008006" key="4">
    <source>
        <dbReference type="Google" id="ProtNLM"/>
    </source>
</evidence>
<dbReference type="STRING" id="1212489.Ldro_2853"/>